<dbReference type="Pfam" id="PF18962">
    <property type="entry name" value="Por_Secre_tail"/>
    <property type="match status" value="1"/>
</dbReference>
<reference evidence="7" key="2">
    <citation type="submission" date="2020-07" db="EMBL/GenBank/DDBJ databases">
        <title>Flavobacterium sp. xlx-214.</title>
        <authorList>
            <person name="Yang C."/>
        </authorList>
    </citation>
    <scope>NUCLEOTIDE SEQUENCE [LARGE SCALE GENOMIC DNA]</scope>
    <source>
        <strain evidence="7">CX-624</strain>
    </source>
</reference>
<dbReference type="SUPFAM" id="SSF49265">
    <property type="entry name" value="Fibronectin type III"/>
    <property type="match status" value="1"/>
</dbReference>
<dbReference type="Proteomes" id="UP000539710">
    <property type="component" value="Unassembled WGS sequence"/>
</dbReference>
<feature type="chain" id="PRO_5044656242" evidence="2">
    <location>
        <begin position="38"/>
        <end position="608"/>
    </location>
</feature>
<dbReference type="PROSITE" id="PS51257">
    <property type="entry name" value="PROKAR_LIPOPROTEIN"/>
    <property type="match status" value="1"/>
</dbReference>
<dbReference type="KEGG" id="cbau:H1R16_08580"/>
<keyword evidence="7" id="KW-1185">Reference proteome</keyword>
<dbReference type="EMBL" id="CP059472">
    <property type="protein sequence ID" value="QMS97773.1"/>
    <property type="molecule type" value="Genomic_DNA"/>
</dbReference>
<evidence type="ECO:0000256" key="1">
    <source>
        <dbReference type="ARBA" id="ARBA00022729"/>
    </source>
</evidence>
<proteinExistence type="predicted"/>
<dbReference type="InterPro" id="IPR013783">
    <property type="entry name" value="Ig-like_fold"/>
</dbReference>
<dbReference type="Proteomes" id="UP000515349">
    <property type="component" value="Chromosome"/>
</dbReference>
<dbReference type="Pfam" id="PF00041">
    <property type="entry name" value="fn3"/>
    <property type="match status" value="1"/>
</dbReference>
<organism evidence="5 6">
    <name type="scientific">Marnyiella aurantia</name>
    <dbReference type="NCBI Taxonomy" id="2758037"/>
    <lineage>
        <taxon>Bacteria</taxon>
        <taxon>Pseudomonadati</taxon>
        <taxon>Bacteroidota</taxon>
        <taxon>Flavobacteriia</taxon>
        <taxon>Flavobacteriales</taxon>
        <taxon>Weeksellaceae</taxon>
        <taxon>Marnyiella</taxon>
    </lineage>
</organism>
<dbReference type="RefSeq" id="WP_181886990.1">
    <property type="nucleotide sequence ID" value="NZ_CP059472.1"/>
</dbReference>
<dbReference type="InterPro" id="IPR003961">
    <property type="entry name" value="FN3_dom"/>
</dbReference>
<protein>
    <submittedName>
        <fullName evidence="5">T9SS type A sorting domain-containing protein</fullName>
    </submittedName>
</protein>
<evidence type="ECO:0000313" key="7">
    <source>
        <dbReference type="Proteomes" id="UP000539710"/>
    </source>
</evidence>
<keyword evidence="1 2" id="KW-0732">Signal</keyword>
<dbReference type="Gene3D" id="2.60.40.10">
    <property type="entry name" value="Immunoglobulins"/>
    <property type="match status" value="1"/>
</dbReference>
<dbReference type="InterPro" id="IPR026444">
    <property type="entry name" value="Secre_tail"/>
</dbReference>
<accession>A0A7D7LSQ2</accession>
<evidence type="ECO:0000313" key="5">
    <source>
        <dbReference type="EMBL" id="QMS97773.1"/>
    </source>
</evidence>
<feature type="signal peptide" evidence="2">
    <location>
        <begin position="1"/>
        <end position="37"/>
    </location>
</feature>
<reference evidence="5 6" key="1">
    <citation type="submission" date="2020-07" db="EMBL/GenBank/DDBJ databases">
        <title>Chryseobacterium sp.cx-624.</title>
        <authorList>
            <person name="Yang C."/>
        </authorList>
    </citation>
    <scope>NUCLEOTIDE SEQUENCE [LARGE SCALE GENOMIC DNA]</scope>
    <source>
        <strain evidence="6">cx-624</strain>
        <strain evidence="5">Cx-624</strain>
    </source>
</reference>
<dbReference type="NCBIfam" id="TIGR04183">
    <property type="entry name" value="Por_Secre_tail"/>
    <property type="match status" value="1"/>
</dbReference>
<feature type="domain" description="Fibronectin type-III" evidence="3">
    <location>
        <begin position="278"/>
        <end position="370"/>
    </location>
</feature>
<evidence type="ECO:0000256" key="2">
    <source>
        <dbReference type="SAM" id="SignalP"/>
    </source>
</evidence>
<dbReference type="CDD" id="cd00063">
    <property type="entry name" value="FN3"/>
    <property type="match status" value="1"/>
</dbReference>
<dbReference type="PROSITE" id="PS50853">
    <property type="entry name" value="FN3"/>
    <property type="match status" value="1"/>
</dbReference>
<evidence type="ECO:0000313" key="6">
    <source>
        <dbReference type="Proteomes" id="UP000515349"/>
    </source>
</evidence>
<sequence>MKKLYKMILASRFTLKGRAKKGVVCLAILIGMSCHLAAQSSAYSFSQSNGTYTPITGTVLGTATGNTSALNLNSVVYPVTIPFNFNYNGAQYSSMNVSTNGFITFGATPPVTTTTIPISATVAYEGAVSAFGRDLSGVFDVNGISSTLSYETVGIAPNREMVVQWTNFRPVSSTSTTNVFTISFQIRLVETANVIHMVYSSAGYVVGSTAVSGTAQIGLRGSSNADFNNRLNPTSVEFVNSSPGTSNTSSQAFHSLNAVPGMPCSGLTYSWTPPSCFAPVGLSAGSITPSGAQIQWSPSIAPGVTYDLYYSATGTPPTATTTPSIPSISGTSAMLSGLSPASNYYVWVRVNCGSIQSAWALLNFATQCDIVTGSYFEDFNGYTGTTNGNAGVLPNCWTNLGTTNGAHIANSTSPTGSNTLYMWTSGTRIAYAALPPMSTLQSGTYKLGFEAFASVTANGILQIGYLDPTNNFVELTTFSVPTTGTLYPFSFNLPALPAGVTQLAIKNPGTPTNSLSIDNLSYQPQALSTVEVTKERLSVYPNPFADVLSVSDVSDVQSVTVTDASGRVIKTVNKVSRQLQLSDLSSGLYFVSLMMDDGSVQTFKVIKR</sequence>
<dbReference type="EMBL" id="JACEUX010000002">
    <property type="protein sequence ID" value="MBA5246883.1"/>
    <property type="molecule type" value="Genomic_DNA"/>
</dbReference>
<evidence type="ECO:0000259" key="3">
    <source>
        <dbReference type="PROSITE" id="PS50853"/>
    </source>
</evidence>
<gene>
    <name evidence="5" type="ORF">H1R16_08580</name>
    <name evidence="4" type="ORF">H2507_06860</name>
</gene>
<name>A0A7D7LSQ2_9FLAO</name>
<dbReference type="InterPro" id="IPR036116">
    <property type="entry name" value="FN3_sf"/>
</dbReference>
<dbReference type="AlphaFoldDB" id="A0A7D7LSQ2"/>
<reference evidence="4" key="3">
    <citation type="submission" date="2020-07" db="EMBL/GenBank/DDBJ databases">
        <authorList>
            <person name="Yang C."/>
        </authorList>
    </citation>
    <scope>NUCLEOTIDE SEQUENCE</scope>
    <source>
        <strain evidence="4">Cx-624</strain>
    </source>
</reference>
<evidence type="ECO:0000313" key="4">
    <source>
        <dbReference type="EMBL" id="MBA5246883.1"/>
    </source>
</evidence>